<reference evidence="1 2" key="1">
    <citation type="journal article" date="2012" name="J. Bacteriol.">
        <title>Draft Genome Sequences of Four Axenic Mycoplasma genitalium Strains Isolated from Denmark, Japan, and Australia.</title>
        <authorList>
            <person name="McGowin C.L."/>
            <person name="Ma L."/>
            <person name="Jensen J.S."/>
            <person name="Mancuso M.M."/>
            <person name="Hamasuna R."/>
            <person name="Adegboye D."/>
            <person name="Martin D.H."/>
        </authorList>
    </citation>
    <scope>NUCLEOTIDE SEQUENCE [LARGE SCALE GENOMIC DNA]</scope>
    <source>
        <strain evidence="1 2">M6320</strain>
    </source>
</reference>
<dbReference type="InterPro" id="IPR035219">
    <property type="entry name" value="DUF5452"/>
</dbReference>
<dbReference type="Proteomes" id="UP000005254">
    <property type="component" value="Chromosome"/>
</dbReference>
<sequence length="196" mass="23300">MIFSISKRKLICGFLLVILTIGGVLGGVYLVTKNNKDNYQNESNFNNQEQISKIPNFKAIGPETQRILRERNYPLDDSGYYVYKYGEINRYLRNESELDELINYRVMVPSLKLHHKRVNFDKAFLESKLRKWIIKAIKQHNYFQHFENEPNLRVQYNMNIPAQKIDVNAVWSYKKDNDAATGKPIRYWDQFELKLK</sequence>
<name>A0ABC7ZJH0_MYCGT</name>
<dbReference type="SMR" id="A0ABC7ZJH0"/>
<evidence type="ECO:0000313" key="1">
    <source>
        <dbReference type="EMBL" id="AFQ04111.1"/>
    </source>
</evidence>
<dbReference type="Pfam" id="PF17533">
    <property type="entry name" value="DUF5452"/>
    <property type="match status" value="1"/>
</dbReference>
<dbReference type="AlphaFoldDB" id="A0ABC7ZJH0"/>
<accession>A0ABC7ZJH0</accession>
<evidence type="ECO:0000313" key="2">
    <source>
        <dbReference type="Proteomes" id="UP000005254"/>
    </source>
</evidence>
<protein>
    <submittedName>
        <fullName evidence="1">Uncharacterized protein</fullName>
    </submittedName>
</protein>
<dbReference type="GeneID" id="99647159"/>
<dbReference type="EMBL" id="CP003772">
    <property type="protein sequence ID" value="AFQ04111.1"/>
    <property type="molecule type" value="Genomic_DNA"/>
</dbReference>
<organism evidence="1 2">
    <name type="scientific">Mycoplasmoides genitalium M6320</name>
    <dbReference type="NCBI Taxonomy" id="662945"/>
    <lineage>
        <taxon>Bacteria</taxon>
        <taxon>Bacillati</taxon>
        <taxon>Mycoplasmatota</taxon>
        <taxon>Mycoplasmoidales</taxon>
        <taxon>Mycoplasmoidaceae</taxon>
        <taxon>Mycoplasmoides</taxon>
    </lineage>
</organism>
<dbReference type="RefSeq" id="WP_010869408.1">
    <property type="nucleotide sequence ID" value="NC_018497.1"/>
</dbReference>
<gene>
    <name evidence="1" type="ORF">CM1_01715</name>
</gene>
<dbReference type="KEGG" id="mgx:CM1_01715"/>
<proteinExistence type="predicted"/>